<gene>
    <name evidence="3" type="ORF">RFI_08259</name>
</gene>
<keyword evidence="2" id="KW-1133">Transmembrane helix</keyword>
<dbReference type="AlphaFoldDB" id="X6NSE3"/>
<evidence type="ECO:0000313" key="3">
    <source>
        <dbReference type="EMBL" id="ETO28858.1"/>
    </source>
</evidence>
<keyword evidence="4" id="KW-1185">Reference proteome</keyword>
<evidence type="ECO:0000256" key="1">
    <source>
        <dbReference type="SAM" id="MobiDB-lite"/>
    </source>
</evidence>
<keyword evidence="2" id="KW-0472">Membrane</keyword>
<dbReference type="EMBL" id="ASPP01006417">
    <property type="protein sequence ID" value="ETO28858.1"/>
    <property type="molecule type" value="Genomic_DNA"/>
</dbReference>
<reference evidence="3 4" key="1">
    <citation type="journal article" date="2013" name="Curr. Biol.">
        <title>The Genome of the Foraminiferan Reticulomyxa filosa.</title>
        <authorList>
            <person name="Glockner G."/>
            <person name="Hulsmann N."/>
            <person name="Schleicher M."/>
            <person name="Noegel A.A."/>
            <person name="Eichinger L."/>
            <person name="Gallinger C."/>
            <person name="Pawlowski J."/>
            <person name="Sierra R."/>
            <person name="Euteneuer U."/>
            <person name="Pillet L."/>
            <person name="Moustafa A."/>
            <person name="Platzer M."/>
            <person name="Groth M."/>
            <person name="Szafranski K."/>
            <person name="Schliwa M."/>
        </authorList>
    </citation>
    <scope>NUCLEOTIDE SEQUENCE [LARGE SCALE GENOMIC DNA]</scope>
</reference>
<feature type="region of interest" description="Disordered" evidence="1">
    <location>
        <begin position="41"/>
        <end position="65"/>
    </location>
</feature>
<keyword evidence="2" id="KW-0812">Transmembrane</keyword>
<name>X6NSE3_RETFI</name>
<protein>
    <submittedName>
        <fullName evidence="3">Uncharacterized protein</fullName>
    </submittedName>
</protein>
<evidence type="ECO:0000256" key="2">
    <source>
        <dbReference type="SAM" id="Phobius"/>
    </source>
</evidence>
<accession>X6NSE3</accession>
<evidence type="ECO:0000313" key="4">
    <source>
        <dbReference type="Proteomes" id="UP000023152"/>
    </source>
</evidence>
<proteinExistence type="predicted"/>
<sequence length="586" mass="68509">MAYIHTYPIIANDDSSVSKKESSVDSPLIITDCSEILCEDEKASKGKKQGISSSSNDSKEKSKEIKLDHTQDIPLVQIEFCNKVLKIVEQKLQSIQILQMSDLNVSLSHLSDAKLALQRNQMQRFQYFIEQSYGKAREAQHKVTDCVSKIYVYSLLLFNGFLIFSDFGMDFLSGLSYIQKMLGEIHYDTTLTSKLKEALSSYFYWTNNQKILIAHCVLFSTKISALIRSIANKIETEHFFRQKYQYQYRKLLEQQRNKSHSSHQSRPLSDEALLKIPVPLKPLSIAMQSPSNNYQLNREKLIQSKYVWQTFQDSHASGALWEEKNDLDENDKYHLNMTSLNELETRKLLDIDDWAPNVWNGLFFGKPTMLMQESASRNDKKNMSLLSMSQITFPLIHPSYLLTLFDLKSFSEDLMKWMWYCNSNKCIYLYEPDLKEWRILGNSLLYDYYYHEFVVKSEMKSNFKKIGVSKKTSLSYWNMHFKDMLNVKKNGLRVNGNWNDLHPKIKRMLVNFLTVPLRDCKKRHELQFLNIIDALEISNNQDKFHIQGCKYVADLLCNPMSRIKILHLFDNGKHYQGQMSVACIFF</sequence>
<feature type="transmembrane region" description="Helical" evidence="2">
    <location>
        <begin position="150"/>
        <end position="172"/>
    </location>
</feature>
<comment type="caution">
    <text evidence="3">The sequence shown here is derived from an EMBL/GenBank/DDBJ whole genome shotgun (WGS) entry which is preliminary data.</text>
</comment>
<dbReference type="Proteomes" id="UP000023152">
    <property type="component" value="Unassembled WGS sequence"/>
</dbReference>
<organism evidence="3 4">
    <name type="scientific">Reticulomyxa filosa</name>
    <dbReference type="NCBI Taxonomy" id="46433"/>
    <lineage>
        <taxon>Eukaryota</taxon>
        <taxon>Sar</taxon>
        <taxon>Rhizaria</taxon>
        <taxon>Retaria</taxon>
        <taxon>Foraminifera</taxon>
        <taxon>Monothalamids</taxon>
        <taxon>Reticulomyxidae</taxon>
        <taxon>Reticulomyxa</taxon>
    </lineage>
</organism>